<dbReference type="KEGG" id="vg:75690936"/>
<dbReference type="EMBL" id="MZ130490">
    <property type="protein sequence ID" value="QWM90474.1"/>
    <property type="molecule type" value="Genomic_DNA"/>
</dbReference>
<dbReference type="Proteomes" id="UP000827409">
    <property type="component" value="Segment"/>
</dbReference>
<keyword evidence="2" id="KW-1185">Reference proteome</keyword>
<protein>
    <recommendedName>
        <fullName evidence="3">PD-(D/E)XK endonuclease-like domain-containing protein</fullName>
    </recommendedName>
</protein>
<dbReference type="RefSeq" id="YP_010360046.1">
    <property type="nucleotide sequence ID" value="NC_062780.1"/>
</dbReference>
<name>A0AAE7V354_9CAUD</name>
<proteinExistence type="predicted"/>
<dbReference type="InterPro" id="IPR011604">
    <property type="entry name" value="PDDEXK-like_dom_sf"/>
</dbReference>
<organism evidence="1 2">
    <name type="scientific">uncultured phage cr13_1</name>
    <dbReference type="NCBI Taxonomy" id="2986396"/>
    <lineage>
        <taxon>Viruses</taxon>
        <taxon>Duplodnaviria</taxon>
        <taxon>Heunggongvirae</taxon>
        <taxon>Uroviricota</taxon>
        <taxon>Caudoviricetes</taxon>
        <taxon>Crassvirales</taxon>
        <taxon>Crevaviridae</taxon>
        <taxon>Doltivirinae</taxon>
        <taxon>Kingevirus</taxon>
        <taxon>Kingevirus communis</taxon>
    </lineage>
</organism>
<reference evidence="1 2" key="1">
    <citation type="submission" date="2021-04" db="EMBL/GenBank/DDBJ databases">
        <authorList>
            <person name="Shkoporov A.N."/>
            <person name="Stockdale S.R."/>
            <person name="Guerin E."/>
            <person name="Ross R.P."/>
            <person name="Hill C."/>
        </authorList>
    </citation>
    <scope>NUCLEOTIDE SEQUENCE [LARGE SCALE GENOMIC DNA]</scope>
    <source>
        <strain evidence="2">cr13_1</strain>
    </source>
</reference>
<evidence type="ECO:0000313" key="1">
    <source>
        <dbReference type="EMBL" id="QWM90474.1"/>
    </source>
</evidence>
<dbReference type="GeneID" id="75690936"/>
<sequence length="327" mass="37947">MGRKCVSEKILPKGRILYFNEEEHKYTDDLGNGYISVTTLIGKYTQEFKKEEIAAACERIGKNPRHPKYQKYKGKTKKQILWEWEQETIKACDKGTKKHNYLETAIKTCNGYKLNANGFINDRIYTIDDIVGSHKYGKLNLEYFVKTGIREKYPDIFSLIAALVTKGYHIYAEIGVYDSQNLVSGLIDILLIRGNEFIILDWKTNKAPIRFESGYYDKKLDGTLDLNNFIYKEEYFGAPLDHLADSIGNHYAMQLSTYANLVESWGYKNVGIILCHIRTIQNQFQDENEEDEEVVEMYDIPYLKNEVGMMIADYSSKHIYKTAKTLF</sequence>
<evidence type="ECO:0000313" key="2">
    <source>
        <dbReference type="Proteomes" id="UP000827409"/>
    </source>
</evidence>
<evidence type="ECO:0008006" key="3">
    <source>
        <dbReference type="Google" id="ProtNLM"/>
    </source>
</evidence>
<dbReference type="Gene3D" id="3.90.320.10">
    <property type="match status" value="1"/>
</dbReference>
<gene>
    <name evidence="1" type="primary">gp_26611</name>
</gene>
<accession>A0AAE7V354</accession>